<comment type="subunit">
    <text evidence="20">Heterodimer composed of the light and heavy chains. The active site is located in the light chain.</text>
</comment>
<evidence type="ECO:0000256" key="5">
    <source>
        <dbReference type="ARBA" id="ARBA00012760"/>
    </source>
</evidence>
<dbReference type="Gene3D" id="1.10.246.130">
    <property type="match status" value="1"/>
</dbReference>
<dbReference type="EC" id="2.3.2.2" evidence="4"/>
<feature type="binding site" evidence="33">
    <location>
        <position position="493"/>
    </location>
    <ligand>
        <name>L-glutamate</name>
        <dbReference type="ChEBI" id="CHEBI:29985"/>
    </ligand>
</feature>
<evidence type="ECO:0000256" key="9">
    <source>
        <dbReference type="ARBA" id="ARBA00022692"/>
    </source>
</evidence>
<organism evidence="35 36">
    <name type="scientific">Callithrix jacchus</name>
    <name type="common">White-tufted-ear marmoset</name>
    <name type="synonym">Simia Jacchus</name>
    <dbReference type="NCBI Taxonomy" id="9483"/>
    <lineage>
        <taxon>Eukaryota</taxon>
        <taxon>Metazoa</taxon>
        <taxon>Chordata</taxon>
        <taxon>Craniata</taxon>
        <taxon>Vertebrata</taxon>
        <taxon>Euteleostomi</taxon>
        <taxon>Mammalia</taxon>
        <taxon>Eutheria</taxon>
        <taxon>Euarchontoglires</taxon>
        <taxon>Primates</taxon>
        <taxon>Haplorrhini</taxon>
        <taxon>Platyrrhini</taxon>
        <taxon>Cebidae</taxon>
        <taxon>Callitrichinae</taxon>
        <taxon>Callithrix</taxon>
        <taxon>Callithrix</taxon>
    </lineage>
</organism>
<reference evidence="35" key="2">
    <citation type="submission" date="2025-08" db="UniProtKB">
        <authorList>
            <consortium name="Ensembl"/>
        </authorList>
    </citation>
    <scope>IDENTIFICATION</scope>
</reference>
<evidence type="ECO:0000256" key="2">
    <source>
        <dbReference type="ARBA" id="ARBA00005115"/>
    </source>
</evidence>
<reference evidence="35" key="1">
    <citation type="submission" date="2009-03" db="EMBL/GenBank/DDBJ databases">
        <authorList>
            <person name="Warren W."/>
            <person name="Ye L."/>
            <person name="Minx P."/>
            <person name="Worley K."/>
            <person name="Gibbs R."/>
            <person name="Wilson R.K."/>
        </authorList>
    </citation>
    <scope>NUCLEOTIDE SEQUENCE [LARGE SCALE GENOMIC DNA]</scope>
</reference>
<keyword evidence="9" id="KW-0812">Transmembrane</keyword>
<evidence type="ECO:0000256" key="16">
    <source>
        <dbReference type="ARBA" id="ARBA00023180"/>
    </source>
</evidence>
<keyword evidence="10" id="KW-0434">Leukotriene biosynthesis</keyword>
<keyword evidence="15" id="KW-0865">Zymogen</keyword>
<proteinExistence type="inferred from homology"/>
<dbReference type="GO" id="GO:0036374">
    <property type="term" value="F:glutathione hydrolase activity"/>
    <property type="evidence" value="ECO:0007669"/>
    <property type="project" value="UniProtKB-EC"/>
</dbReference>
<evidence type="ECO:0000256" key="32">
    <source>
        <dbReference type="PIRSR" id="PIRSR600101-1"/>
    </source>
</evidence>
<keyword evidence="11" id="KW-0378">Hydrolase</keyword>
<evidence type="ECO:0000256" key="20">
    <source>
        <dbReference type="ARBA" id="ARBA00047169"/>
    </source>
</evidence>
<dbReference type="GO" id="GO:0006508">
    <property type="term" value="P:proteolysis"/>
    <property type="evidence" value="ECO:0007669"/>
    <property type="project" value="UniProtKB-KW"/>
</dbReference>
<evidence type="ECO:0000256" key="4">
    <source>
        <dbReference type="ARBA" id="ARBA00012008"/>
    </source>
</evidence>
<evidence type="ECO:0000256" key="14">
    <source>
        <dbReference type="ARBA" id="ARBA00023136"/>
    </source>
</evidence>
<comment type="catalytic activity">
    <reaction evidence="18">
        <text>an S-substituted glutathione + H2O = an S-substituted L-cysteinylglycine + L-glutamate</text>
        <dbReference type="Rhea" id="RHEA:59468"/>
        <dbReference type="ChEBI" id="CHEBI:15377"/>
        <dbReference type="ChEBI" id="CHEBI:29985"/>
        <dbReference type="ChEBI" id="CHEBI:90779"/>
        <dbReference type="ChEBI" id="CHEBI:143103"/>
        <dbReference type="EC" id="3.4.19.13"/>
    </reaction>
    <physiologicalReaction direction="left-to-right" evidence="18">
        <dbReference type="Rhea" id="RHEA:59469"/>
    </physiologicalReaction>
</comment>
<evidence type="ECO:0000256" key="17">
    <source>
        <dbReference type="ARBA" id="ARBA00023315"/>
    </source>
</evidence>
<dbReference type="GO" id="GO:0019370">
    <property type="term" value="P:leukotriene biosynthetic process"/>
    <property type="evidence" value="ECO:0007669"/>
    <property type="project" value="UniProtKB-KW"/>
</dbReference>
<dbReference type="GO" id="GO:0016020">
    <property type="term" value="C:membrane"/>
    <property type="evidence" value="ECO:0007669"/>
    <property type="project" value="UniProtKB-SubCell"/>
</dbReference>
<comment type="catalytic activity">
    <reaction evidence="22">
        <text>an N-terminal (5-L-glutamyl)-[peptide] + an alpha-amino acid = 5-L-glutamyl amino acid + an N-terminal L-alpha-aminoacyl-[peptide]</text>
        <dbReference type="Rhea" id="RHEA:23904"/>
        <dbReference type="Rhea" id="RHEA-COMP:9780"/>
        <dbReference type="Rhea" id="RHEA-COMP:9795"/>
        <dbReference type="ChEBI" id="CHEBI:77644"/>
        <dbReference type="ChEBI" id="CHEBI:78597"/>
        <dbReference type="ChEBI" id="CHEBI:78599"/>
        <dbReference type="ChEBI" id="CHEBI:78608"/>
        <dbReference type="EC" id="2.3.2.2"/>
    </reaction>
    <physiologicalReaction direction="left-to-right" evidence="22">
        <dbReference type="Rhea" id="RHEA:23905"/>
    </physiologicalReaction>
</comment>
<evidence type="ECO:0000256" key="18">
    <source>
        <dbReference type="ARBA" id="ARBA00033643"/>
    </source>
</evidence>
<keyword evidence="7" id="KW-0808">Transferase</keyword>
<evidence type="ECO:0000313" key="35">
    <source>
        <dbReference type="Ensembl" id="ENSCJAP00000045866.3"/>
    </source>
</evidence>
<reference evidence="35" key="3">
    <citation type="submission" date="2025-09" db="UniProtKB">
        <authorList>
            <consortium name="Ensembl"/>
        </authorList>
    </citation>
    <scope>IDENTIFICATION</scope>
</reference>
<dbReference type="PANTHER" id="PTHR45027:SF2">
    <property type="entry name" value="GAMMA-GLUTAMYLTRANSFERASE 5"/>
    <property type="match status" value="1"/>
</dbReference>
<name>F6Q0P9_CALJA</name>
<evidence type="ECO:0000256" key="24">
    <source>
        <dbReference type="ARBA" id="ARBA00060714"/>
    </source>
</evidence>
<evidence type="ECO:0000256" key="13">
    <source>
        <dbReference type="ARBA" id="ARBA00022989"/>
    </source>
</evidence>
<evidence type="ECO:0000256" key="1">
    <source>
        <dbReference type="ARBA" id="ARBA00004606"/>
    </source>
</evidence>
<dbReference type="PROSITE" id="PS00462">
    <property type="entry name" value="G_GLU_TRANSPEPTIDASE"/>
    <property type="match status" value="1"/>
</dbReference>
<dbReference type="Bgee" id="ENSCJAG00000009566">
    <property type="expression patterns" value="Expressed in heart and 4 other cell types or tissues"/>
</dbReference>
<feature type="binding site" evidence="33">
    <location>
        <position position="110"/>
    </location>
    <ligand>
        <name>L-glutamate</name>
        <dbReference type="ChEBI" id="CHEBI:29985"/>
    </ligand>
</feature>
<comment type="catalytic activity">
    <reaction evidence="23">
        <text>leukotriene C4 + H2O = leukotriene D4 + L-glutamate</text>
        <dbReference type="Rhea" id="RHEA:31563"/>
        <dbReference type="ChEBI" id="CHEBI:15377"/>
        <dbReference type="ChEBI" id="CHEBI:29985"/>
        <dbReference type="ChEBI" id="CHEBI:57973"/>
        <dbReference type="ChEBI" id="CHEBI:63166"/>
        <dbReference type="EC" id="3.4.19.14"/>
    </reaction>
    <physiologicalReaction direction="left-to-right" evidence="23">
        <dbReference type="Rhea" id="RHEA:31564"/>
    </physiologicalReaction>
</comment>
<comment type="similarity">
    <text evidence="3">Belongs to the gamma-glutamyltransferase family.</text>
</comment>
<evidence type="ECO:0000256" key="29">
    <source>
        <dbReference type="ARBA" id="ARBA00079251"/>
    </source>
</evidence>
<evidence type="ECO:0000256" key="8">
    <source>
        <dbReference type="ARBA" id="ARBA00022684"/>
    </source>
</evidence>
<dbReference type="Pfam" id="PF01019">
    <property type="entry name" value="G_glu_transpept"/>
    <property type="match status" value="1"/>
</dbReference>
<evidence type="ECO:0000256" key="28">
    <source>
        <dbReference type="ARBA" id="ARBA00075858"/>
    </source>
</evidence>
<keyword evidence="8" id="KW-0317">Glutathione biosynthesis</keyword>
<evidence type="ECO:0000256" key="26">
    <source>
        <dbReference type="ARBA" id="ARBA00071554"/>
    </source>
</evidence>
<dbReference type="InterPro" id="IPR043138">
    <property type="entry name" value="GGT_lsub"/>
</dbReference>
<dbReference type="InterPro" id="IPR043137">
    <property type="entry name" value="GGT_ssub_C"/>
</dbReference>
<dbReference type="UniPathway" id="UPA00204"/>
<evidence type="ECO:0000256" key="3">
    <source>
        <dbReference type="ARBA" id="ARBA00009381"/>
    </source>
</evidence>
<dbReference type="EC" id="3.4.19.13" evidence="5"/>
<accession>U3DGB8</accession>
<keyword evidence="36" id="KW-1185">Reference proteome</keyword>
<evidence type="ECO:0000256" key="15">
    <source>
        <dbReference type="ARBA" id="ARBA00023145"/>
    </source>
</evidence>
<feature type="region of interest" description="Disordered" evidence="34">
    <location>
        <begin position="442"/>
        <end position="466"/>
    </location>
</feature>
<dbReference type="Ensembl" id="ENSCJAT00000062658.4">
    <property type="protein sequence ID" value="ENSCJAP00000045866.3"/>
    <property type="gene ID" value="ENSCJAG00000009566.6"/>
</dbReference>
<feature type="binding site" evidence="33">
    <location>
        <begin position="406"/>
        <end position="408"/>
    </location>
    <ligand>
        <name>L-glutamate</name>
        <dbReference type="ChEBI" id="CHEBI:29985"/>
    </ligand>
</feature>
<keyword evidence="13" id="KW-1133">Transmembrane helix</keyword>
<evidence type="ECO:0000256" key="25">
    <source>
        <dbReference type="ARBA" id="ARBA00066923"/>
    </source>
</evidence>
<dbReference type="AlphaFoldDB" id="F6Q0P9"/>
<dbReference type="PANTHER" id="PTHR45027">
    <property type="entry name" value="PUTATIVE GLUTATHIONE HYDROLASE LIGHT CHAIN"/>
    <property type="match status" value="1"/>
</dbReference>
<evidence type="ECO:0000256" key="11">
    <source>
        <dbReference type="ARBA" id="ARBA00022801"/>
    </source>
</evidence>
<dbReference type="Proteomes" id="UP000008225">
    <property type="component" value="Chromosome 1"/>
</dbReference>
<evidence type="ECO:0000256" key="31">
    <source>
        <dbReference type="ARBA" id="ARBA00082872"/>
    </source>
</evidence>
<protein>
    <recommendedName>
        <fullName evidence="26">Glutathione hydrolase 5 proenzyme</fullName>
        <ecNumber evidence="4">2.3.2.2</ecNumber>
        <ecNumber evidence="5">3.4.19.13</ecNumber>
        <ecNumber evidence="25">3.4.19.14</ecNumber>
    </recommendedName>
    <alternativeName>
        <fullName evidence="31">Gamma-glutamyl leukotrienase</fullName>
    </alternativeName>
    <alternativeName>
        <fullName evidence="27">Gamma-glutamyltransferase 5</fullName>
    </alternativeName>
    <alternativeName>
        <fullName evidence="30">Gamma-glutamyltransferase-like activity 1</fullName>
    </alternativeName>
    <alternativeName>
        <fullName evidence="28">Gamma-glutamyltranspeptidase 5</fullName>
    </alternativeName>
    <alternativeName>
        <fullName evidence="29">Leukotriene-C4 hydrolase</fullName>
    </alternativeName>
</protein>
<evidence type="ECO:0000256" key="19">
    <source>
        <dbReference type="ARBA" id="ARBA00033701"/>
    </source>
</evidence>
<evidence type="ECO:0000256" key="6">
    <source>
        <dbReference type="ARBA" id="ARBA00022670"/>
    </source>
</evidence>
<evidence type="ECO:0000313" key="36">
    <source>
        <dbReference type="Proteomes" id="UP000008225"/>
    </source>
</evidence>
<comment type="pathway">
    <text evidence="24">Lipid metabolism; leukotriene D4 biosynthesis.</text>
</comment>
<dbReference type="Gene3D" id="3.60.20.40">
    <property type="match status" value="1"/>
</dbReference>
<dbReference type="GO" id="GO:0006751">
    <property type="term" value="P:glutathione catabolic process"/>
    <property type="evidence" value="ECO:0007669"/>
    <property type="project" value="InterPro"/>
</dbReference>
<evidence type="ECO:0000256" key="21">
    <source>
        <dbReference type="ARBA" id="ARBA00050507"/>
    </source>
</evidence>
<dbReference type="GO" id="GO:0006950">
    <property type="term" value="P:response to stress"/>
    <property type="evidence" value="ECO:0007669"/>
    <property type="project" value="UniProtKB-ARBA"/>
</dbReference>
<comment type="pathway">
    <text evidence="2">Sulfur metabolism; glutathione metabolism.</text>
</comment>
<evidence type="ECO:0000256" key="7">
    <source>
        <dbReference type="ARBA" id="ARBA00022679"/>
    </source>
</evidence>
<dbReference type="InterPro" id="IPR055262">
    <property type="entry name" value="GGT_CS"/>
</dbReference>
<comment type="subcellular location">
    <subcellularLocation>
        <location evidence="1">Membrane</location>
        <topology evidence="1">Single-pass type II membrane protein</topology>
    </subcellularLocation>
</comment>
<comment type="catalytic activity">
    <reaction evidence="19">
        <text>glutathione + H2O = L-cysteinylglycine + L-glutamate</text>
        <dbReference type="Rhea" id="RHEA:28807"/>
        <dbReference type="ChEBI" id="CHEBI:15377"/>
        <dbReference type="ChEBI" id="CHEBI:29985"/>
        <dbReference type="ChEBI" id="CHEBI:57925"/>
        <dbReference type="ChEBI" id="CHEBI:61694"/>
        <dbReference type="EC" id="3.4.19.13"/>
    </reaction>
    <physiologicalReaction direction="left-to-right" evidence="19">
        <dbReference type="Rhea" id="RHEA:28808"/>
    </physiologicalReaction>
</comment>
<dbReference type="PRINTS" id="PR01210">
    <property type="entry name" value="GGTRANSPTASE"/>
</dbReference>
<gene>
    <name evidence="35" type="primary">GGT5</name>
</gene>
<comment type="catalytic activity">
    <reaction evidence="21">
        <text>S-[(2E,6E,10E)-geranylgeranyl]-L-glutathione + H2O = S-[(2E,6E,10E)-geranylgeranyl]-L-cysteinylglycine + L-glutamate</text>
        <dbReference type="Rhea" id="RHEA:65120"/>
        <dbReference type="ChEBI" id="CHEBI:15377"/>
        <dbReference type="ChEBI" id="CHEBI:29985"/>
        <dbReference type="ChEBI" id="CHEBI:156326"/>
        <dbReference type="ChEBI" id="CHEBI:156330"/>
    </reaction>
    <physiologicalReaction direction="left-to-right" evidence="21">
        <dbReference type="Rhea" id="RHEA:65121"/>
    </physiologicalReaction>
</comment>
<keyword evidence="6" id="KW-0645">Protease</keyword>
<evidence type="ECO:0000256" key="30">
    <source>
        <dbReference type="ARBA" id="ARBA00081975"/>
    </source>
</evidence>
<dbReference type="FunFam" id="1.10.246.130:FF:000001">
    <property type="entry name" value="Gamma-glutamyltransferase 5 isoform 1"/>
    <property type="match status" value="1"/>
</dbReference>
<dbReference type="GO" id="GO:0103068">
    <property type="term" value="F:leukotriene C4 gamma-glutamyl transferase activity"/>
    <property type="evidence" value="ECO:0007669"/>
    <property type="project" value="UniProtKB-EC"/>
</dbReference>
<evidence type="ECO:0000256" key="23">
    <source>
        <dbReference type="ARBA" id="ARBA00052640"/>
    </source>
</evidence>
<evidence type="ECO:0000256" key="27">
    <source>
        <dbReference type="ARBA" id="ARBA00075099"/>
    </source>
</evidence>
<sequence length="587" mass="62312">MARGCGATVGLALLGLGLALAVIVLAVVLSGHQFPCGPQAFAHAAVAADSKICSDIGRAILQQQGSPVDAAIAALVCTSVVNPQSMGLGGGVIFAIYNVTTGKVEVINARETVPASHAPSLLDQCAQALPLGTGTQWIGVPGELRGYAEAHRRHGRLPWAQLFQPTIALLRGGHVVPPVLSQFLHSSFLRPFLQASTLRQLFFNGTEPLRPQDPLPWPALATTLETVATEGADVFYTGRLGRMLVEDIAKEGSQLTLQDLANFQPEVVDALEVSLGDYTLYSPPSPAGGAILSLILNVLRGFNFSAESVARPEGRVNVYHHLVETLKFARGQRWRLGDPRSHPKLQNASWDLLGEALAQLIRQQINDRGDHQLSHYSLAGAWGHGTGTSHVSVLGEDGSAVAATSTINTPFGAMVYSPRTGIILNNELLDLCERCPQGSGTTISPAENGDRMGGAPGRCWPPVPGERPPSSMVPSILINKAQGSKLVIGGSGGELIISAVAQAIMNKLWLGFDLRAAITAPILHVNSKGCVEYEPNFSQEVQRGLQDRGQNQTQRRFFLNVVQAVSQEGACVYAISDLRKGGEAAGY</sequence>
<dbReference type="SUPFAM" id="SSF56235">
    <property type="entry name" value="N-terminal nucleophile aminohydrolases (Ntn hydrolases)"/>
    <property type="match status" value="1"/>
</dbReference>
<dbReference type="FunFam" id="3.60.20.40:FF:000005">
    <property type="entry name" value="gamma-glutamyltransferase 5 isoform X3"/>
    <property type="match status" value="1"/>
</dbReference>
<dbReference type="InterPro" id="IPR000101">
    <property type="entry name" value="GGT_peptidase"/>
</dbReference>
<dbReference type="InterPro" id="IPR029055">
    <property type="entry name" value="Ntn_hydrolases_N"/>
</dbReference>
<dbReference type="GeneTree" id="ENSGT00940000155794"/>
<keyword evidence="14" id="KW-0472">Membrane</keyword>
<accession>F6Q0P9</accession>
<dbReference type="EC" id="3.4.19.14" evidence="25"/>
<dbReference type="GO" id="GO:0002951">
    <property type="term" value="F:leukotriene-C(4) hydrolase"/>
    <property type="evidence" value="ECO:0007669"/>
    <property type="project" value="UniProtKB-EC"/>
</dbReference>
<evidence type="ECO:0000256" key="22">
    <source>
        <dbReference type="ARBA" id="ARBA00051446"/>
    </source>
</evidence>
<evidence type="ECO:0000256" key="10">
    <source>
        <dbReference type="ARBA" id="ARBA00022751"/>
    </source>
</evidence>
<evidence type="ECO:0000256" key="33">
    <source>
        <dbReference type="PIRSR" id="PIRSR600101-2"/>
    </source>
</evidence>
<feature type="binding site" evidence="33">
    <location>
        <begin position="470"/>
        <end position="471"/>
    </location>
    <ligand>
        <name>L-glutamate</name>
        <dbReference type="ChEBI" id="CHEBI:29985"/>
    </ligand>
</feature>
<feature type="active site" description="Nucleophile" evidence="32">
    <location>
        <position position="388"/>
    </location>
</feature>
<evidence type="ECO:0000256" key="34">
    <source>
        <dbReference type="SAM" id="MobiDB-lite"/>
    </source>
</evidence>
<keyword evidence="17" id="KW-0012">Acyltransferase</keyword>
<keyword evidence="16" id="KW-0325">Glycoprotein</keyword>
<dbReference type="GO" id="GO:0006750">
    <property type="term" value="P:glutathione biosynthetic process"/>
    <property type="evidence" value="ECO:0007669"/>
    <property type="project" value="UniProtKB-KW"/>
</dbReference>
<evidence type="ECO:0000256" key="12">
    <source>
        <dbReference type="ARBA" id="ARBA00022968"/>
    </source>
</evidence>
<feature type="binding site" evidence="33">
    <location>
        <position position="430"/>
    </location>
    <ligand>
        <name>L-glutamate</name>
        <dbReference type="ChEBI" id="CHEBI:29985"/>
    </ligand>
</feature>
<keyword evidence="12" id="KW-0735">Signal-anchor</keyword>